<sequence length="179" mass="21324">MIRFHYTDTEINKILKTLTIIMDSREKSSMHITDYFKQKDIPMKIKKLDVGDYSFMIPANPEMGIMRDIYFNNYVERKNSVDEICGNLQKDKQQAFINELIRSQGSKFVLFVEDPQFDENIAQHNYRSRYEPKALKGRIESFKAKYNFEIVPMSQTMIGHNIYHRFLYHAKHYLKTGAF</sequence>
<dbReference type="EMBL" id="NUDP01000099">
    <property type="protein sequence ID" value="PEM66131.1"/>
    <property type="molecule type" value="Genomic_DNA"/>
</dbReference>
<dbReference type="GO" id="GO:0003677">
    <property type="term" value="F:DNA binding"/>
    <property type="evidence" value="ECO:0007669"/>
    <property type="project" value="InterPro"/>
</dbReference>
<evidence type="ECO:0000313" key="1">
    <source>
        <dbReference type="EMBL" id="PEM66131.1"/>
    </source>
</evidence>
<dbReference type="AlphaFoldDB" id="A0A2B6RFT5"/>
<dbReference type="InterPro" id="IPR011335">
    <property type="entry name" value="Restrct_endonuc-II-like"/>
</dbReference>
<dbReference type="Pfam" id="PF02732">
    <property type="entry name" value="ERCC4"/>
    <property type="match status" value="1"/>
</dbReference>
<dbReference type="GO" id="GO:0004518">
    <property type="term" value="F:nuclease activity"/>
    <property type="evidence" value="ECO:0007669"/>
    <property type="project" value="InterPro"/>
</dbReference>
<dbReference type="Proteomes" id="UP000219775">
    <property type="component" value="Unassembled WGS sequence"/>
</dbReference>
<evidence type="ECO:0000313" key="2">
    <source>
        <dbReference type="Proteomes" id="UP000219775"/>
    </source>
</evidence>
<comment type="caution">
    <text evidence="1">The sequence shown here is derived from an EMBL/GenBank/DDBJ whole genome shotgun (WGS) entry which is preliminary data.</text>
</comment>
<name>A0A2B6RFT5_9BACI</name>
<proteinExistence type="predicted"/>
<gene>
    <name evidence="1" type="ORF">CN613_23545</name>
</gene>
<dbReference type="RefSeq" id="WP_097969948.1">
    <property type="nucleotide sequence ID" value="NZ_NUAS01000009.1"/>
</dbReference>
<dbReference type="GO" id="GO:0006259">
    <property type="term" value="P:DNA metabolic process"/>
    <property type="evidence" value="ECO:0007669"/>
    <property type="project" value="UniProtKB-ARBA"/>
</dbReference>
<protein>
    <submittedName>
        <fullName evidence="1">Nuclease</fullName>
    </submittedName>
</protein>
<dbReference type="SMART" id="SM00891">
    <property type="entry name" value="ERCC4"/>
    <property type="match status" value="1"/>
</dbReference>
<dbReference type="InterPro" id="IPR006166">
    <property type="entry name" value="ERCC4_domain"/>
</dbReference>
<reference evidence="1 2" key="1">
    <citation type="submission" date="2017-09" db="EMBL/GenBank/DDBJ databases">
        <title>Large-scale bioinformatics analysis of Bacillus genomes uncovers conserved roles of natural products in bacterial physiology.</title>
        <authorList>
            <consortium name="Agbiome Team Llc"/>
            <person name="Bleich R.M."/>
            <person name="Grubbs K.J."/>
            <person name="Santa Maria K.C."/>
            <person name="Allen S.E."/>
            <person name="Farag S."/>
            <person name="Shank E.A."/>
            <person name="Bowers A."/>
        </authorList>
    </citation>
    <scope>NUCLEOTIDE SEQUENCE [LARGE SCALE GENOMIC DNA]</scope>
    <source>
        <strain evidence="1 2">AFS009893</strain>
    </source>
</reference>
<accession>A0A2B6RFT5</accession>
<dbReference type="SUPFAM" id="SSF52980">
    <property type="entry name" value="Restriction endonuclease-like"/>
    <property type="match status" value="1"/>
</dbReference>
<dbReference type="Gene3D" id="3.40.50.10130">
    <property type="match status" value="1"/>
</dbReference>
<organism evidence="1 2">
    <name type="scientific">Bacillus pseudomycoides</name>
    <dbReference type="NCBI Taxonomy" id="64104"/>
    <lineage>
        <taxon>Bacteria</taxon>
        <taxon>Bacillati</taxon>
        <taxon>Bacillota</taxon>
        <taxon>Bacilli</taxon>
        <taxon>Bacillales</taxon>
        <taxon>Bacillaceae</taxon>
        <taxon>Bacillus</taxon>
        <taxon>Bacillus cereus group</taxon>
    </lineage>
</organism>